<name>A0A2M6Z3K8_9BACT</name>
<dbReference type="EMBL" id="PEWP01000019">
    <property type="protein sequence ID" value="PIU46993.1"/>
    <property type="molecule type" value="Genomic_DNA"/>
</dbReference>
<keyword evidence="2" id="KW-0472">Membrane</keyword>
<feature type="transmembrane region" description="Helical" evidence="2">
    <location>
        <begin position="46"/>
        <end position="65"/>
    </location>
</feature>
<evidence type="ECO:0000256" key="1">
    <source>
        <dbReference type="SAM" id="MobiDB-lite"/>
    </source>
</evidence>
<protein>
    <recommendedName>
        <fullName evidence="5">PrgI family protein</fullName>
    </recommendedName>
</protein>
<evidence type="ECO:0000256" key="2">
    <source>
        <dbReference type="SAM" id="Phobius"/>
    </source>
</evidence>
<gene>
    <name evidence="3" type="ORF">COS93_01120</name>
</gene>
<evidence type="ECO:0000313" key="3">
    <source>
        <dbReference type="EMBL" id="PIU46993.1"/>
    </source>
</evidence>
<feature type="transmembrane region" description="Helical" evidence="2">
    <location>
        <begin position="21"/>
        <end position="40"/>
    </location>
</feature>
<keyword evidence="2" id="KW-0812">Transmembrane</keyword>
<accession>A0A2M6Z3K8</accession>
<dbReference type="Proteomes" id="UP000228777">
    <property type="component" value="Unassembled WGS sequence"/>
</dbReference>
<keyword evidence="2" id="KW-1133">Transmembrane helix</keyword>
<dbReference type="InterPro" id="IPR024414">
    <property type="entry name" value="Uncharacterised_PrgI"/>
</dbReference>
<reference evidence="4" key="1">
    <citation type="submission" date="2017-09" db="EMBL/GenBank/DDBJ databases">
        <title>Depth-based differentiation of microbial function through sediment-hosted aquifers and enrichment of novel symbionts in the deep terrestrial subsurface.</title>
        <authorList>
            <person name="Probst A.J."/>
            <person name="Ladd B."/>
            <person name="Jarett J.K."/>
            <person name="Geller-Mcgrath D.E."/>
            <person name="Sieber C.M.K."/>
            <person name="Emerson J.B."/>
            <person name="Anantharaman K."/>
            <person name="Thomas B.C."/>
            <person name="Malmstrom R."/>
            <person name="Stieglmeier M."/>
            <person name="Klingl A."/>
            <person name="Woyke T."/>
            <person name="Ryan C.M."/>
            <person name="Banfield J.F."/>
        </authorList>
    </citation>
    <scope>NUCLEOTIDE SEQUENCE [LARGE SCALE GENOMIC DNA]</scope>
</reference>
<dbReference type="AlphaFoldDB" id="A0A2M6Z3K8"/>
<organism evidence="3 4">
    <name type="scientific">bacterium (Candidatus Gribaldobacteria) CG07_land_8_20_14_0_80_33_18</name>
    <dbReference type="NCBI Taxonomy" id="2014272"/>
    <lineage>
        <taxon>Bacteria</taxon>
        <taxon>Candidatus Gribaldobacteria</taxon>
    </lineage>
</organism>
<dbReference type="Pfam" id="PF12666">
    <property type="entry name" value="PrgI"/>
    <property type="match status" value="1"/>
</dbReference>
<sequence>MQFKVSKFLEREAKIVGPFSYHQVLYLALAGVVLVFLYFFVPVWLFLIAVLLMVGLVLAFVFIKIDGVPLPEVIKHSFGFFSSAKIYIWQKKEKIISKILKKEEEKEGEEEPPLKVSPESKLGKLGSKIEIGRF</sequence>
<proteinExistence type="predicted"/>
<evidence type="ECO:0008006" key="5">
    <source>
        <dbReference type="Google" id="ProtNLM"/>
    </source>
</evidence>
<comment type="caution">
    <text evidence="3">The sequence shown here is derived from an EMBL/GenBank/DDBJ whole genome shotgun (WGS) entry which is preliminary data.</text>
</comment>
<feature type="region of interest" description="Disordered" evidence="1">
    <location>
        <begin position="103"/>
        <end position="134"/>
    </location>
</feature>
<evidence type="ECO:0000313" key="4">
    <source>
        <dbReference type="Proteomes" id="UP000228777"/>
    </source>
</evidence>